<dbReference type="AlphaFoldDB" id="A0A023X362"/>
<keyword evidence="6" id="KW-0378">Hydrolase</keyword>
<dbReference type="GO" id="GO:0017061">
    <property type="term" value="F:S-methyl-5-thioadenosine phosphorylase activity"/>
    <property type="evidence" value="ECO:0007669"/>
    <property type="project" value="UniProtKB-EC"/>
</dbReference>
<gene>
    <name evidence="11" type="ORF">RradSPS_1495</name>
</gene>
<comment type="catalytic activity">
    <reaction evidence="9">
        <text>adenosine + phosphate = alpha-D-ribose 1-phosphate + adenine</text>
        <dbReference type="Rhea" id="RHEA:27642"/>
        <dbReference type="ChEBI" id="CHEBI:16335"/>
        <dbReference type="ChEBI" id="CHEBI:16708"/>
        <dbReference type="ChEBI" id="CHEBI:43474"/>
        <dbReference type="ChEBI" id="CHEBI:57720"/>
        <dbReference type="EC" id="2.4.2.1"/>
    </reaction>
    <physiologicalReaction direction="left-to-right" evidence="9">
        <dbReference type="Rhea" id="RHEA:27643"/>
    </physiologicalReaction>
</comment>
<evidence type="ECO:0000256" key="6">
    <source>
        <dbReference type="ARBA" id="ARBA00022801"/>
    </source>
</evidence>
<keyword evidence="5" id="KW-0479">Metal-binding</keyword>
<keyword evidence="12" id="KW-1185">Reference proteome</keyword>
<evidence type="ECO:0000256" key="7">
    <source>
        <dbReference type="ARBA" id="ARBA00022833"/>
    </source>
</evidence>
<evidence type="ECO:0000313" key="12">
    <source>
        <dbReference type="Proteomes" id="UP000025229"/>
    </source>
</evidence>
<reference evidence="11 12" key="1">
    <citation type="submission" date="2014-03" db="EMBL/GenBank/DDBJ databases">
        <title>Complete genome sequence of the Radio-Resistant Rubrobacter radiotolerans RSPS-4.</title>
        <authorList>
            <person name="Egas C.C."/>
            <person name="Barroso C.C."/>
            <person name="Froufe H.J.C."/>
            <person name="Pacheco J.J."/>
            <person name="Albuquerque L.L."/>
            <person name="da Costa M.M.S."/>
        </authorList>
    </citation>
    <scope>NUCLEOTIDE SEQUENCE [LARGE SCALE GENOMIC DNA]</scope>
    <source>
        <strain evidence="11 12">RSPS-4</strain>
    </source>
</reference>
<dbReference type="PANTHER" id="PTHR30616:SF2">
    <property type="entry name" value="PURINE NUCLEOSIDE PHOSPHORYLASE LACC1"/>
    <property type="match status" value="1"/>
</dbReference>
<dbReference type="HOGENOM" id="CLU_065784_0_0_11"/>
<dbReference type="CDD" id="cd16833">
    <property type="entry name" value="YfiH"/>
    <property type="match status" value="1"/>
</dbReference>
<proteinExistence type="inferred from homology"/>
<accession>A0A023X362</accession>
<dbReference type="PANTHER" id="PTHR30616">
    <property type="entry name" value="UNCHARACTERIZED PROTEIN YFIH"/>
    <property type="match status" value="1"/>
</dbReference>
<keyword evidence="4" id="KW-0808">Transferase</keyword>
<dbReference type="Gene3D" id="3.60.140.10">
    <property type="entry name" value="CNF1/YfiH-like putative cysteine hydrolases"/>
    <property type="match status" value="1"/>
</dbReference>
<dbReference type="SMR" id="A0A023X362"/>
<dbReference type="EMBL" id="CP007514">
    <property type="protein sequence ID" value="AHY46778.1"/>
    <property type="molecule type" value="Genomic_DNA"/>
</dbReference>
<evidence type="ECO:0000256" key="9">
    <source>
        <dbReference type="ARBA" id="ARBA00048968"/>
    </source>
</evidence>
<dbReference type="eggNOG" id="COG1496">
    <property type="taxonomic scope" value="Bacteria"/>
</dbReference>
<evidence type="ECO:0008006" key="13">
    <source>
        <dbReference type="Google" id="ProtNLM"/>
    </source>
</evidence>
<dbReference type="Proteomes" id="UP000025229">
    <property type="component" value="Chromosome"/>
</dbReference>
<comment type="function">
    <text evidence="2">Purine nucleoside enzyme that catalyzes the phosphorolysis of adenosine and inosine nucleosides, yielding D-ribose 1-phosphate and the respective free bases, adenine and hypoxanthine. Also catalyzes the phosphorolysis of S-methyl-5'-thioadenosine into adenine and S-methyl-5-thio-alpha-D-ribose 1-phosphate. Also has adenosine deaminase activity.</text>
</comment>
<comment type="catalytic activity">
    <reaction evidence="8">
        <text>adenosine + H2O + H(+) = inosine + NH4(+)</text>
        <dbReference type="Rhea" id="RHEA:24408"/>
        <dbReference type="ChEBI" id="CHEBI:15377"/>
        <dbReference type="ChEBI" id="CHEBI:15378"/>
        <dbReference type="ChEBI" id="CHEBI:16335"/>
        <dbReference type="ChEBI" id="CHEBI:17596"/>
        <dbReference type="ChEBI" id="CHEBI:28938"/>
        <dbReference type="EC" id="3.5.4.4"/>
    </reaction>
    <physiologicalReaction direction="left-to-right" evidence="8">
        <dbReference type="Rhea" id="RHEA:24409"/>
    </physiologicalReaction>
</comment>
<evidence type="ECO:0000256" key="4">
    <source>
        <dbReference type="ARBA" id="ARBA00022679"/>
    </source>
</evidence>
<evidence type="ECO:0000313" key="11">
    <source>
        <dbReference type="EMBL" id="AHY46778.1"/>
    </source>
</evidence>
<dbReference type="PATRIC" id="fig|42256.3.peg.1514"/>
<comment type="catalytic activity">
    <reaction evidence="1">
        <text>inosine + phosphate = alpha-D-ribose 1-phosphate + hypoxanthine</text>
        <dbReference type="Rhea" id="RHEA:27646"/>
        <dbReference type="ChEBI" id="CHEBI:17368"/>
        <dbReference type="ChEBI" id="CHEBI:17596"/>
        <dbReference type="ChEBI" id="CHEBI:43474"/>
        <dbReference type="ChEBI" id="CHEBI:57720"/>
        <dbReference type="EC" id="2.4.2.1"/>
    </reaction>
    <physiologicalReaction direction="left-to-right" evidence="1">
        <dbReference type="Rhea" id="RHEA:27647"/>
    </physiologicalReaction>
</comment>
<comment type="similarity">
    <text evidence="3">Belongs to the purine nucleoside phosphorylase YfiH/LACC1 family.</text>
</comment>
<dbReference type="GO" id="GO:0016787">
    <property type="term" value="F:hydrolase activity"/>
    <property type="evidence" value="ECO:0007669"/>
    <property type="project" value="UniProtKB-KW"/>
</dbReference>
<dbReference type="SUPFAM" id="SSF64438">
    <property type="entry name" value="CNF1/YfiH-like putative cysteine hydrolases"/>
    <property type="match status" value="1"/>
</dbReference>
<dbReference type="InterPro" id="IPR011324">
    <property type="entry name" value="Cytotoxic_necrot_fac-like_cat"/>
</dbReference>
<evidence type="ECO:0000256" key="10">
    <source>
        <dbReference type="ARBA" id="ARBA00049893"/>
    </source>
</evidence>
<dbReference type="STRING" id="42256.RradSPS_1495"/>
<evidence type="ECO:0000256" key="2">
    <source>
        <dbReference type="ARBA" id="ARBA00003215"/>
    </source>
</evidence>
<keyword evidence="7" id="KW-0862">Zinc</keyword>
<dbReference type="KEGG" id="rrd:RradSPS_1495"/>
<dbReference type="InterPro" id="IPR003730">
    <property type="entry name" value="Cu_polyphenol_OxRdtase"/>
</dbReference>
<dbReference type="InterPro" id="IPR038371">
    <property type="entry name" value="Cu_polyphenol_OxRdtase_sf"/>
</dbReference>
<sequence>MRPASNRVSESFEEGRFSLGTSPSGVLYVEPRPAPRGVDIRFFTRRGGVSEAPFDSLNISKSVGDDAEAVERNLALTQEALGGVPSAWVKQVAGDRVVEVEDGGFAGEADGLITTSRDLSLVIGAADCAPVALVGKRAVGMVHSGWRGTLVGISGKAATRMERLESRAPVAYIGPCIRSCCYEVSEDLARTFAEEFGESVVSGRMLSIPEAIEIDLRRSGVEEIHDTGLCTGCRGDLFFSHRKQKPKTGRNLAAIVRSGEVA</sequence>
<name>A0A023X362_RUBRA</name>
<evidence type="ECO:0000256" key="3">
    <source>
        <dbReference type="ARBA" id="ARBA00007353"/>
    </source>
</evidence>
<organism evidence="11 12">
    <name type="scientific">Rubrobacter radiotolerans</name>
    <name type="common">Arthrobacter radiotolerans</name>
    <dbReference type="NCBI Taxonomy" id="42256"/>
    <lineage>
        <taxon>Bacteria</taxon>
        <taxon>Bacillati</taxon>
        <taxon>Actinomycetota</taxon>
        <taxon>Rubrobacteria</taxon>
        <taxon>Rubrobacterales</taxon>
        <taxon>Rubrobacteraceae</taxon>
        <taxon>Rubrobacter</taxon>
    </lineage>
</organism>
<dbReference type="Pfam" id="PF02578">
    <property type="entry name" value="Cu-oxidase_4"/>
    <property type="match status" value="1"/>
</dbReference>
<protein>
    <recommendedName>
        <fullName evidence="13">Laccase domain-containing protein</fullName>
    </recommendedName>
</protein>
<dbReference type="OrthoDB" id="4279at2"/>
<evidence type="ECO:0000256" key="1">
    <source>
        <dbReference type="ARBA" id="ARBA00000553"/>
    </source>
</evidence>
<dbReference type="GO" id="GO:0005507">
    <property type="term" value="F:copper ion binding"/>
    <property type="evidence" value="ECO:0007669"/>
    <property type="project" value="TreeGrafter"/>
</dbReference>
<comment type="catalytic activity">
    <reaction evidence="10">
        <text>S-methyl-5'-thioadenosine + phosphate = 5-(methylsulfanyl)-alpha-D-ribose 1-phosphate + adenine</text>
        <dbReference type="Rhea" id="RHEA:11852"/>
        <dbReference type="ChEBI" id="CHEBI:16708"/>
        <dbReference type="ChEBI" id="CHEBI:17509"/>
        <dbReference type="ChEBI" id="CHEBI:43474"/>
        <dbReference type="ChEBI" id="CHEBI:58533"/>
        <dbReference type="EC" id="2.4.2.28"/>
    </reaction>
    <physiologicalReaction direction="left-to-right" evidence="10">
        <dbReference type="Rhea" id="RHEA:11853"/>
    </physiologicalReaction>
</comment>
<evidence type="ECO:0000256" key="8">
    <source>
        <dbReference type="ARBA" id="ARBA00047989"/>
    </source>
</evidence>
<evidence type="ECO:0000256" key="5">
    <source>
        <dbReference type="ARBA" id="ARBA00022723"/>
    </source>
</evidence>